<reference evidence="3" key="1">
    <citation type="submission" date="2016-10" db="EMBL/GenBank/DDBJ databases">
        <authorList>
            <person name="Varghese N."/>
            <person name="Submissions S."/>
        </authorList>
    </citation>
    <scope>NUCLEOTIDE SEQUENCE [LARGE SCALE GENOMIC DNA]</scope>
    <source>
        <strain evidence="3">CGMCC 4.3516</strain>
    </source>
</reference>
<dbReference type="STRING" id="58114.SAMN05216270_104309"/>
<dbReference type="Proteomes" id="UP000198949">
    <property type="component" value="Unassembled WGS sequence"/>
</dbReference>
<accession>A0A1G6VAI6</accession>
<sequence>MRRRTLATASAAAVAISLGGFASAALADNAMPIGPADTHVSEAPKVTNTFGPGAEVHYDVEPANLILSEFTTGRGIEWESWGPDEAVGTGDLYGVWIGLDGEYYEDVTITLSSVEDGYFTEFTVTGDFEQPEHPEDLTHGYIPGYLG</sequence>
<evidence type="ECO:0000313" key="2">
    <source>
        <dbReference type="EMBL" id="SDD50511.1"/>
    </source>
</evidence>
<protein>
    <submittedName>
        <fullName evidence="2">Uncharacterized protein</fullName>
    </submittedName>
</protein>
<evidence type="ECO:0000313" key="3">
    <source>
        <dbReference type="Proteomes" id="UP000198949"/>
    </source>
</evidence>
<keyword evidence="1" id="KW-0732">Signal</keyword>
<dbReference type="OrthoDB" id="4205682at2"/>
<organism evidence="2 3">
    <name type="scientific">Glycomyces harbinensis</name>
    <dbReference type="NCBI Taxonomy" id="58114"/>
    <lineage>
        <taxon>Bacteria</taxon>
        <taxon>Bacillati</taxon>
        <taxon>Actinomycetota</taxon>
        <taxon>Actinomycetes</taxon>
        <taxon>Glycomycetales</taxon>
        <taxon>Glycomycetaceae</taxon>
        <taxon>Glycomyces</taxon>
    </lineage>
</organism>
<feature type="chain" id="PRO_5011591453" evidence="1">
    <location>
        <begin position="28"/>
        <end position="147"/>
    </location>
</feature>
<dbReference type="RefSeq" id="WP_091032588.1">
    <property type="nucleotide sequence ID" value="NZ_FNAD01000004.1"/>
</dbReference>
<feature type="signal peptide" evidence="1">
    <location>
        <begin position="1"/>
        <end position="27"/>
    </location>
</feature>
<evidence type="ECO:0000256" key="1">
    <source>
        <dbReference type="SAM" id="SignalP"/>
    </source>
</evidence>
<name>A0A1G6VAI6_9ACTN</name>
<dbReference type="AlphaFoldDB" id="A0A1G6VAI6"/>
<gene>
    <name evidence="2" type="ORF">SAMN05216270_104309</name>
</gene>
<keyword evidence="3" id="KW-1185">Reference proteome</keyword>
<proteinExistence type="predicted"/>
<dbReference type="EMBL" id="FNAD01000004">
    <property type="protein sequence ID" value="SDD50511.1"/>
    <property type="molecule type" value="Genomic_DNA"/>
</dbReference>